<comment type="caution">
    <text evidence="1">The sequence shown here is derived from an EMBL/GenBank/DDBJ whole genome shotgun (WGS) entry which is preliminary data.</text>
</comment>
<proteinExistence type="predicted"/>
<reference evidence="1" key="2">
    <citation type="submission" date="2023-03" db="EMBL/GenBank/DDBJ databases">
        <authorList>
            <person name="Inwood S.N."/>
            <person name="Skelly J.G."/>
            <person name="Guhlin J."/>
            <person name="Harrop T.W.R."/>
            <person name="Goldson S.G."/>
            <person name="Dearden P.K."/>
        </authorList>
    </citation>
    <scope>NUCLEOTIDE SEQUENCE</scope>
    <source>
        <strain evidence="1">Irish</strain>
        <tissue evidence="1">Whole body</tissue>
    </source>
</reference>
<accession>A0AA39C999</accession>
<sequence length="132" mass="14257">MDNTALSTVYKPSKVIAHKEKHQVAAITSGERGLTIRGVYAMNAAGEFIPPIFPCSHDTSLTTVEQIIFESLKISYNETAFSWLCSNPGGGTKQANAAELLGKAYPRSARMEIALNGFEATGLWPCVGDSKY</sequence>
<name>A0AA39C999_9HYME</name>
<protein>
    <submittedName>
        <fullName evidence="1">Uncharacterized protein</fullName>
    </submittedName>
</protein>
<evidence type="ECO:0000313" key="1">
    <source>
        <dbReference type="EMBL" id="KAK0160255.1"/>
    </source>
</evidence>
<gene>
    <name evidence="1" type="ORF">PV328_007683</name>
</gene>
<organism evidence="1 2">
    <name type="scientific">Microctonus aethiopoides</name>
    <dbReference type="NCBI Taxonomy" id="144406"/>
    <lineage>
        <taxon>Eukaryota</taxon>
        <taxon>Metazoa</taxon>
        <taxon>Ecdysozoa</taxon>
        <taxon>Arthropoda</taxon>
        <taxon>Hexapoda</taxon>
        <taxon>Insecta</taxon>
        <taxon>Pterygota</taxon>
        <taxon>Neoptera</taxon>
        <taxon>Endopterygota</taxon>
        <taxon>Hymenoptera</taxon>
        <taxon>Apocrita</taxon>
        <taxon>Ichneumonoidea</taxon>
        <taxon>Braconidae</taxon>
        <taxon>Euphorinae</taxon>
        <taxon>Microctonus</taxon>
    </lineage>
</organism>
<dbReference type="AlphaFoldDB" id="A0AA39C999"/>
<dbReference type="EMBL" id="JAQQBS010001423">
    <property type="protein sequence ID" value="KAK0160255.1"/>
    <property type="molecule type" value="Genomic_DNA"/>
</dbReference>
<dbReference type="Proteomes" id="UP001168990">
    <property type="component" value="Unassembled WGS sequence"/>
</dbReference>
<reference evidence="1" key="1">
    <citation type="journal article" date="2023" name="bioRxiv">
        <title>Scaffold-level genome assemblies of two parasitoid biocontrol wasps reveal the parthenogenesis mechanism and an associated novel virus.</title>
        <authorList>
            <person name="Inwood S."/>
            <person name="Skelly J."/>
            <person name="Guhlin J."/>
            <person name="Harrop T."/>
            <person name="Goldson S."/>
            <person name="Dearden P."/>
        </authorList>
    </citation>
    <scope>NUCLEOTIDE SEQUENCE</scope>
    <source>
        <strain evidence="1">Irish</strain>
        <tissue evidence="1">Whole body</tissue>
    </source>
</reference>
<keyword evidence="2" id="KW-1185">Reference proteome</keyword>
<evidence type="ECO:0000313" key="2">
    <source>
        <dbReference type="Proteomes" id="UP001168990"/>
    </source>
</evidence>